<gene>
    <name evidence="2" type="ORF">C5167_005654</name>
</gene>
<evidence type="ECO:0000313" key="3">
    <source>
        <dbReference type="Proteomes" id="UP000316621"/>
    </source>
</evidence>
<sequence length="78" mass="9296">MTMESMLHLWLLLRRVHMRNIIGVHTIMLISLYKLSRLFLNPIFVNYSPLCLPMQVVAGLNKCSQNLLQHEHFRSDRY</sequence>
<name>A0A4Y7JCV0_PAPSO</name>
<keyword evidence="3" id="KW-1185">Reference proteome</keyword>
<keyword evidence="1" id="KW-0812">Transmembrane</keyword>
<proteinExistence type="predicted"/>
<dbReference type="Gramene" id="RZC58356">
    <property type="protein sequence ID" value="RZC58356"/>
    <property type="gene ID" value="C5167_005654"/>
</dbReference>
<evidence type="ECO:0000256" key="1">
    <source>
        <dbReference type="SAM" id="Phobius"/>
    </source>
</evidence>
<dbReference type="Proteomes" id="UP000316621">
    <property type="component" value="Chromosome 4"/>
</dbReference>
<organism evidence="2 3">
    <name type="scientific">Papaver somniferum</name>
    <name type="common">Opium poppy</name>
    <dbReference type="NCBI Taxonomy" id="3469"/>
    <lineage>
        <taxon>Eukaryota</taxon>
        <taxon>Viridiplantae</taxon>
        <taxon>Streptophyta</taxon>
        <taxon>Embryophyta</taxon>
        <taxon>Tracheophyta</taxon>
        <taxon>Spermatophyta</taxon>
        <taxon>Magnoliopsida</taxon>
        <taxon>Ranunculales</taxon>
        <taxon>Papaveraceae</taxon>
        <taxon>Papaveroideae</taxon>
        <taxon>Papaver</taxon>
    </lineage>
</organism>
<keyword evidence="1" id="KW-0472">Membrane</keyword>
<protein>
    <submittedName>
        <fullName evidence="2">Uncharacterized protein</fullName>
    </submittedName>
</protein>
<dbReference type="AlphaFoldDB" id="A0A4Y7JCV0"/>
<reference evidence="2 3" key="1">
    <citation type="journal article" date="2018" name="Science">
        <title>The opium poppy genome and morphinan production.</title>
        <authorList>
            <person name="Guo L."/>
            <person name="Winzer T."/>
            <person name="Yang X."/>
            <person name="Li Y."/>
            <person name="Ning Z."/>
            <person name="He Z."/>
            <person name="Teodor R."/>
            <person name="Lu Y."/>
            <person name="Bowser T.A."/>
            <person name="Graham I.A."/>
            <person name="Ye K."/>
        </authorList>
    </citation>
    <scope>NUCLEOTIDE SEQUENCE [LARGE SCALE GENOMIC DNA]</scope>
    <source>
        <strain evidence="3">cv. HN1</strain>
        <tissue evidence="2">Leaves</tissue>
    </source>
</reference>
<keyword evidence="1" id="KW-1133">Transmembrane helix</keyword>
<accession>A0A4Y7JCV0</accession>
<evidence type="ECO:0000313" key="2">
    <source>
        <dbReference type="EMBL" id="RZC58356.1"/>
    </source>
</evidence>
<dbReference type="EMBL" id="CM010718">
    <property type="protein sequence ID" value="RZC58356.1"/>
    <property type="molecule type" value="Genomic_DNA"/>
</dbReference>
<feature type="transmembrane region" description="Helical" evidence="1">
    <location>
        <begin position="21"/>
        <end position="40"/>
    </location>
</feature>